<dbReference type="AlphaFoldDB" id="A0A178DHM0"/>
<sequence>MAPKAKFRSHLSHGSGPRGVVSGDGPRRHRRQATLESIKELDCRVPGPNATQNRTTSFAASQRRIRGGTSEFGTNFAEYSDTAITQAANLLGTVLASLLPVVAIIVLYLIEGMGIRLGLVAIFSALFSTCLWFLNDGKLIEVFSATSA</sequence>
<keyword evidence="2" id="KW-0812">Transmembrane</keyword>
<keyword evidence="5" id="KW-1185">Reference proteome</keyword>
<evidence type="ECO:0000256" key="2">
    <source>
        <dbReference type="SAM" id="Phobius"/>
    </source>
</evidence>
<feature type="transmembrane region" description="Helical" evidence="2">
    <location>
        <begin position="90"/>
        <end position="110"/>
    </location>
</feature>
<evidence type="ECO:0000256" key="1">
    <source>
        <dbReference type="SAM" id="MobiDB-lite"/>
    </source>
</evidence>
<organism evidence="4 5">
    <name type="scientific">Fonsecaea nubica</name>
    <dbReference type="NCBI Taxonomy" id="856822"/>
    <lineage>
        <taxon>Eukaryota</taxon>
        <taxon>Fungi</taxon>
        <taxon>Dikarya</taxon>
        <taxon>Ascomycota</taxon>
        <taxon>Pezizomycotina</taxon>
        <taxon>Eurotiomycetes</taxon>
        <taxon>Chaetothyriomycetidae</taxon>
        <taxon>Chaetothyriales</taxon>
        <taxon>Herpotrichiellaceae</taxon>
        <taxon>Fonsecaea</taxon>
    </lineage>
</organism>
<name>A0A178DHM0_9EURO</name>
<feature type="transmembrane region" description="Helical" evidence="2">
    <location>
        <begin position="117"/>
        <end position="134"/>
    </location>
</feature>
<dbReference type="PANTHER" id="PTHR34502:SF5">
    <property type="entry name" value="DUF6594 DOMAIN-CONTAINING PROTEIN"/>
    <property type="match status" value="1"/>
</dbReference>
<dbReference type="Proteomes" id="UP000185904">
    <property type="component" value="Unassembled WGS sequence"/>
</dbReference>
<keyword evidence="2" id="KW-1133">Transmembrane helix</keyword>
<comment type="caution">
    <text evidence="4">The sequence shown here is derived from an EMBL/GenBank/DDBJ whole genome shotgun (WGS) entry which is preliminary data.</text>
</comment>
<feature type="domain" description="DUF6594" evidence="3">
    <location>
        <begin position="65"/>
        <end position="148"/>
    </location>
</feature>
<dbReference type="PANTHER" id="PTHR34502">
    <property type="entry name" value="DUF6594 DOMAIN-CONTAINING PROTEIN-RELATED"/>
    <property type="match status" value="1"/>
</dbReference>
<evidence type="ECO:0000313" key="4">
    <source>
        <dbReference type="EMBL" id="OAL40535.1"/>
    </source>
</evidence>
<evidence type="ECO:0000313" key="5">
    <source>
        <dbReference type="Proteomes" id="UP000185904"/>
    </source>
</evidence>
<dbReference type="Pfam" id="PF20237">
    <property type="entry name" value="DUF6594"/>
    <property type="match status" value="1"/>
</dbReference>
<proteinExistence type="predicted"/>
<gene>
    <name evidence="4" type="ORF">AYO20_00271</name>
</gene>
<accession>A0A178DHM0</accession>
<keyword evidence="2" id="KW-0472">Membrane</keyword>
<dbReference type="GeneID" id="34583698"/>
<reference evidence="4 5" key="1">
    <citation type="submission" date="2016-03" db="EMBL/GenBank/DDBJ databases">
        <title>The draft genome sequence of Fonsecaea nubica causative agent of cutaneous subcutaneous infection in human host.</title>
        <authorList>
            <person name="Costa F."/>
            <person name="Sybren D.H."/>
            <person name="Raittz R.T."/>
            <person name="Weiss V.A."/>
            <person name="Leao A.C."/>
            <person name="Gomes R."/>
            <person name="De Souza E.M."/>
            <person name="Pedrosa F.O."/>
            <person name="Steffens M.B."/>
            <person name="Bombassaro A."/>
            <person name="Tadra-Sfeir M.Z."/>
            <person name="Moreno L.F."/>
            <person name="Najafzadeh M.J."/>
            <person name="Felipe M.S."/>
            <person name="Teixeira M."/>
            <person name="Sun J."/>
            <person name="Xi L."/>
            <person name="Castro M.A."/>
            <person name="Vicente V.A."/>
        </authorList>
    </citation>
    <scope>NUCLEOTIDE SEQUENCE [LARGE SCALE GENOMIC DNA]</scope>
    <source>
        <strain evidence="4 5">CBS 269.64</strain>
    </source>
</reference>
<evidence type="ECO:0000259" key="3">
    <source>
        <dbReference type="Pfam" id="PF20237"/>
    </source>
</evidence>
<dbReference type="OrthoDB" id="3533814at2759"/>
<dbReference type="EMBL" id="LVCJ01000001">
    <property type="protein sequence ID" value="OAL40535.1"/>
    <property type="molecule type" value="Genomic_DNA"/>
</dbReference>
<feature type="region of interest" description="Disordered" evidence="1">
    <location>
        <begin position="1"/>
        <end position="29"/>
    </location>
</feature>
<dbReference type="InterPro" id="IPR046529">
    <property type="entry name" value="DUF6594"/>
</dbReference>
<feature type="compositionally biased region" description="Basic residues" evidence="1">
    <location>
        <begin position="1"/>
        <end position="11"/>
    </location>
</feature>
<protein>
    <recommendedName>
        <fullName evidence="3">DUF6594 domain-containing protein</fullName>
    </recommendedName>
</protein>
<dbReference type="RefSeq" id="XP_022505547.1">
    <property type="nucleotide sequence ID" value="XM_022638582.1"/>
</dbReference>